<dbReference type="AlphaFoldDB" id="A0A9P2LBK2"/>
<evidence type="ECO:0000259" key="2">
    <source>
        <dbReference type="Pfam" id="PF17289"/>
    </source>
</evidence>
<organism evidence="3">
    <name type="scientific">Acinetobacter baumannii</name>
    <dbReference type="NCBI Taxonomy" id="470"/>
    <lineage>
        <taxon>Bacteria</taxon>
        <taxon>Pseudomonadati</taxon>
        <taxon>Pseudomonadota</taxon>
        <taxon>Gammaproteobacteria</taxon>
        <taxon>Moraxellales</taxon>
        <taxon>Moraxellaceae</taxon>
        <taxon>Acinetobacter</taxon>
        <taxon>Acinetobacter calcoaceticus/baumannii complex</taxon>
    </lineage>
</organism>
<dbReference type="InterPro" id="IPR035421">
    <property type="entry name" value="Terminase_6C"/>
</dbReference>
<dbReference type="Pfam" id="PF17289">
    <property type="entry name" value="Terminase_6C"/>
    <property type="match status" value="1"/>
</dbReference>
<dbReference type="GO" id="GO:0004519">
    <property type="term" value="F:endonuclease activity"/>
    <property type="evidence" value="ECO:0007669"/>
    <property type="project" value="InterPro"/>
</dbReference>
<accession>A0A9P2LBK2</accession>
<name>A0A9P2LBK2_ACIBA</name>
<dbReference type="Pfam" id="PF03237">
    <property type="entry name" value="Terminase_6N"/>
    <property type="match status" value="1"/>
</dbReference>
<dbReference type="InterPro" id="IPR027417">
    <property type="entry name" value="P-loop_NTPase"/>
</dbReference>
<dbReference type="HAMAP" id="MF_04148">
    <property type="entry name" value="TERL_BPP22"/>
    <property type="match status" value="1"/>
</dbReference>
<dbReference type="GO" id="GO:0016887">
    <property type="term" value="F:ATP hydrolysis activity"/>
    <property type="evidence" value="ECO:0007669"/>
    <property type="project" value="InterPro"/>
</dbReference>
<dbReference type="InterPro" id="IPR044265">
    <property type="entry name" value="Terminase_large_su_BPP22"/>
</dbReference>
<sequence>MPRDKRLKLRKLLKEYEKRKNCKLFGLFPDEGPLKRALYTKHMAFFKAGAEFRSRLFMAGNRVGKTVTGCTEDVYHLTGLYPHWWEGKRFDHEIRAWVAGKSNETTRDIIQLELLGNVIYEKGKKTFDGTGLIPKHLIGKISWRQGVQDLADTVLIKHKSGKWSKLGLKSYQQGRGSFEGTAQHLIHLDEEPPQDVYTECLTRTATTEGIVIITFTPLEGITAMILDFMKKAEKGITKMVQAGWDDAPHLTEKTKKELLAEFPEHEHDARSKGIPIAGTGSIYPVEDRDITCEPFEIPKHWPRITGMDFGWDHPTAAVNLAWDRDNNIIYVVSEYGHSRRTPVEHTPNIKGLCTFAPVAWPHDGVNTEKGGGKPIKDQYESEGLNMLPERATFEDGSNSVEAGLSLILQMMKKGEFKIFKTCTNVLDEKRMYHRKDGKIVKLKDDFLDAMRYGVMMIRFAITEPKPVSKTRRQGRSAL</sequence>
<comment type="caution">
    <text evidence="3">The sequence shown here is derived from an EMBL/GenBank/DDBJ whole genome shotgun (WGS) entry which is preliminary data.</text>
</comment>
<dbReference type="RefSeq" id="WP_024432161.1">
    <property type="nucleotide sequence ID" value="NZ_CACSGU010000031.1"/>
</dbReference>
<dbReference type="EMBL" id="AAYLMQ010000033">
    <property type="protein sequence ID" value="EGY2378206.1"/>
    <property type="molecule type" value="Genomic_DNA"/>
</dbReference>
<dbReference type="Gene3D" id="3.40.50.300">
    <property type="entry name" value="P-loop containing nucleotide triphosphate hydrolases"/>
    <property type="match status" value="1"/>
</dbReference>
<gene>
    <name evidence="3" type="ORF">JHZ39_002610</name>
</gene>
<evidence type="ECO:0000313" key="3">
    <source>
        <dbReference type="EMBL" id="EGY2378206.1"/>
    </source>
</evidence>
<dbReference type="Gene3D" id="3.30.420.280">
    <property type="match status" value="1"/>
</dbReference>
<feature type="domain" description="Terminase large subunit gp17-like C-terminal" evidence="2">
    <location>
        <begin position="306"/>
        <end position="456"/>
    </location>
</feature>
<reference evidence="3" key="1">
    <citation type="submission" date="2020-12" db="EMBL/GenBank/DDBJ databases">
        <authorList>
            <consortium name="Clinical and Environmental Microbiology Branch: Whole genome sequencing antimicrobial resistance pathogens in the healthcare setting"/>
        </authorList>
    </citation>
    <scope>NUCLEOTIDE SEQUENCE</scope>
    <source>
        <strain evidence="3">2018HL-00813</strain>
    </source>
</reference>
<keyword evidence="1" id="KW-1188">Viral release from host cell</keyword>
<evidence type="ECO:0000256" key="1">
    <source>
        <dbReference type="ARBA" id="ARBA00022612"/>
    </source>
</evidence>
<protein>
    <recommendedName>
        <fullName evidence="2">Terminase large subunit gp17-like C-terminal domain-containing protein</fullName>
    </recommendedName>
</protein>
<proteinExistence type="inferred from homology"/>